<evidence type="ECO:0000256" key="3">
    <source>
        <dbReference type="ARBA" id="ARBA00025777"/>
    </source>
</evidence>
<feature type="compositionally biased region" description="Acidic residues" evidence="4">
    <location>
        <begin position="354"/>
        <end position="365"/>
    </location>
</feature>
<accession>A0A8S0RDP0</accession>
<dbReference type="GO" id="GO:0005634">
    <property type="term" value="C:nucleus"/>
    <property type="evidence" value="ECO:0007669"/>
    <property type="project" value="TreeGrafter"/>
</dbReference>
<reference evidence="5 6" key="1">
    <citation type="submission" date="2019-12" db="EMBL/GenBank/DDBJ databases">
        <authorList>
            <person name="Alioto T."/>
            <person name="Alioto T."/>
            <person name="Gomez Garrido J."/>
        </authorList>
    </citation>
    <scope>NUCLEOTIDE SEQUENCE [LARGE SCALE GENOMIC DNA]</scope>
</reference>
<dbReference type="EMBL" id="CACTIH010003611">
    <property type="protein sequence ID" value="CAA2977641.1"/>
    <property type="molecule type" value="Genomic_DNA"/>
</dbReference>
<name>A0A8S0RDP0_OLEEU</name>
<evidence type="ECO:0000313" key="5">
    <source>
        <dbReference type="EMBL" id="CAA2977641.1"/>
    </source>
</evidence>
<evidence type="ECO:0000256" key="1">
    <source>
        <dbReference type="ARBA" id="ARBA00022614"/>
    </source>
</evidence>
<feature type="compositionally biased region" description="Acidic residues" evidence="4">
    <location>
        <begin position="257"/>
        <end position="295"/>
    </location>
</feature>
<dbReference type="OrthoDB" id="433501at2759"/>
<keyword evidence="1" id="KW-0433">Leucine-rich repeat</keyword>
<feature type="compositionally biased region" description="Acidic residues" evidence="4">
    <location>
        <begin position="209"/>
        <end position="235"/>
    </location>
</feature>
<feature type="compositionally biased region" description="Polar residues" evidence="4">
    <location>
        <begin position="156"/>
        <end position="173"/>
    </location>
</feature>
<keyword evidence="6" id="KW-1185">Reference proteome</keyword>
<proteinExistence type="inferred from homology"/>
<feature type="compositionally biased region" description="Acidic residues" evidence="4">
    <location>
        <begin position="137"/>
        <end position="152"/>
    </location>
</feature>
<comment type="caution">
    <text evidence="5">The sequence shown here is derived from an EMBL/GenBank/DDBJ whole genome shotgun (WGS) entry which is preliminary data.</text>
</comment>
<dbReference type="SUPFAM" id="SSF52058">
    <property type="entry name" value="L domain-like"/>
    <property type="match status" value="1"/>
</dbReference>
<keyword evidence="2" id="KW-0677">Repeat</keyword>
<organism evidence="5 6">
    <name type="scientific">Olea europaea subsp. europaea</name>
    <dbReference type="NCBI Taxonomy" id="158383"/>
    <lineage>
        <taxon>Eukaryota</taxon>
        <taxon>Viridiplantae</taxon>
        <taxon>Streptophyta</taxon>
        <taxon>Embryophyta</taxon>
        <taxon>Tracheophyta</taxon>
        <taxon>Spermatophyta</taxon>
        <taxon>Magnoliopsida</taxon>
        <taxon>eudicotyledons</taxon>
        <taxon>Gunneridae</taxon>
        <taxon>Pentapetalae</taxon>
        <taxon>asterids</taxon>
        <taxon>lamiids</taxon>
        <taxon>Lamiales</taxon>
        <taxon>Oleaceae</taxon>
        <taxon>Oleeae</taxon>
        <taxon>Olea</taxon>
    </lineage>
</organism>
<feature type="region of interest" description="Disordered" evidence="4">
    <location>
        <begin position="83"/>
        <end position="379"/>
    </location>
</feature>
<dbReference type="Gramene" id="OE9A116033T1">
    <property type="protein sequence ID" value="OE9A116033C1"/>
    <property type="gene ID" value="OE9A116033"/>
</dbReference>
<dbReference type="PANTHER" id="PTHR11375:SF0">
    <property type="entry name" value="ACIDIC LEUCINE-RICH NUCLEAR PHOSPHOPROTEIN 32 FAMILY MEMBER A"/>
    <property type="match status" value="1"/>
</dbReference>
<evidence type="ECO:0000256" key="2">
    <source>
        <dbReference type="ARBA" id="ARBA00022737"/>
    </source>
</evidence>
<dbReference type="InterPro" id="IPR032675">
    <property type="entry name" value="LRR_dom_sf"/>
</dbReference>
<dbReference type="AlphaFoldDB" id="A0A8S0RDP0"/>
<sequence>MQRDCQHLAASGGLKFLVEAGLESLRDLDLSNNRISDINDLRPLAELRLVSLDLYECPVTRVKDYRSRVFGLIKSLKYLDKTDAEGNERPESDDDDEEEEDDDDEEDDDPGSGEIDGGEDRPLRLNNGNRAGSEGVVDVDEDEESDADEEEAETSRGVNGISSGGSFHHQSNGFRVEAVNAEDDEDSVEEVYEDEGDDDEDVVEVHEIDDSDDDDGVDDDEEDDDEEVDNDEGDLGEPVSTQKFTSTEGEIDGHEQGEDDVDEDDNGETGEEDEEGVEEDGDFEDDEEAEDEEDNNGTGYLVQPVGQVEADAGGGDLDPVNEGEEPELEEDEDEDGEVQELPPAAAHKRKRDDEDGDGDEEEEDVDAHHTTGAGYRSDARRVAGAAVEATMGVATGAITTADGHLEWRGEGKVV</sequence>
<comment type="similarity">
    <text evidence="3">Belongs to the ANP32 family.</text>
</comment>
<feature type="compositionally biased region" description="Acidic residues" evidence="4">
    <location>
        <begin position="180"/>
        <end position="202"/>
    </location>
</feature>
<feature type="compositionally biased region" description="Polar residues" evidence="4">
    <location>
        <begin position="239"/>
        <end position="248"/>
    </location>
</feature>
<feature type="compositionally biased region" description="Acidic residues" evidence="4">
    <location>
        <begin position="91"/>
        <end position="111"/>
    </location>
</feature>
<dbReference type="Proteomes" id="UP000594638">
    <property type="component" value="Unassembled WGS sequence"/>
</dbReference>
<protein>
    <submittedName>
        <fullName evidence="5">Acidic leucine-rich nuclear phospho 32-related</fullName>
    </submittedName>
</protein>
<dbReference type="Gene3D" id="3.80.10.10">
    <property type="entry name" value="Ribonuclease Inhibitor"/>
    <property type="match status" value="1"/>
</dbReference>
<dbReference type="PANTHER" id="PTHR11375">
    <property type="entry name" value="ACIDIC LEUCINE-RICH NUCLEAR PHOSPHOPROTEIN 32"/>
    <property type="match status" value="1"/>
</dbReference>
<dbReference type="InterPro" id="IPR001611">
    <property type="entry name" value="Leu-rich_rpt"/>
</dbReference>
<feature type="compositionally biased region" description="Acidic residues" evidence="4">
    <location>
        <begin position="319"/>
        <end position="338"/>
    </location>
</feature>
<gene>
    <name evidence="5" type="ORF">OLEA9_A116033</name>
</gene>
<dbReference type="InterPro" id="IPR045081">
    <property type="entry name" value="AN32"/>
</dbReference>
<evidence type="ECO:0000256" key="4">
    <source>
        <dbReference type="SAM" id="MobiDB-lite"/>
    </source>
</evidence>
<evidence type="ECO:0000313" key="6">
    <source>
        <dbReference type="Proteomes" id="UP000594638"/>
    </source>
</evidence>
<dbReference type="GO" id="GO:0042393">
    <property type="term" value="F:histone binding"/>
    <property type="evidence" value="ECO:0007669"/>
    <property type="project" value="TreeGrafter"/>
</dbReference>
<dbReference type="PROSITE" id="PS51450">
    <property type="entry name" value="LRR"/>
    <property type="match status" value="1"/>
</dbReference>